<dbReference type="PANTHER" id="PTHR12459:SF19">
    <property type="entry name" value="TRANSMEMBRANE PROTEIN 135 N-TERMINAL DOMAIN-CONTAINING PROTEIN"/>
    <property type="match status" value="1"/>
</dbReference>
<dbReference type="Proteomes" id="UP000184073">
    <property type="component" value="Unassembled WGS sequence"/>
</dbReference>
<evidence type="ECO:0000313" key="1">
    <source>
        <dbReference type="EMBL" id="OJJ01227.1"/>
    </source>
</evidence>
<protein>
    <recommendedName>
        <fullName evidence="3">Transmembrane protein 135 N-terminal domain-containing protein</fullName>
    </recommendedName>
</protein>
<reference evidence="2" key="1">
    <citation type="journal article" date="2017" name="Genome Biol.">
        <title>Comparative genomics reveals high biological diversity and specific adaptations in the industrially and medically important fungal genus Aspergillus.</title>
        <authorList>
            <person name="de Vries R.P."/>
            <person name="Riley R."/>
            <person name="Wiebenga A."/>
            <person name="Aguilar-Osorio G."/>
            <person name="Amillis S."/>
            <person name="Uchima C.A."/>
            <person name="Anderluh G."/>
            <person name="Asadollahi M."/>
            <person name="Askin M."/>
            <person name="Barry K."/>
            <person name="Battaglia E."/>
            <person name="Bayram O."/>
            <person name="Benocci T."/>
            <person name="Braus-Stromeyer S.A."/>
            <person name="Caldana C."/>
            <person name="Canovas D."/>
            <person name="Cerqueira G.C."/>
            <person name="Chen F."/>
            <person name="Chen W."/>
            <person name="Choi C."/>
            <person name="Clum A."/>
            <person name="Dos Santos R.A."/>
            <person name="Damasio A.R."/>
            <person name="Diallinas G."/>
            <person name="Emri T."/>
            <person name="Fekete E."/>
            <person name="Flipphi M."/>
            <person name="Freyberg S."/>
            <person name="Gallo A."/>
            <person name="Gournas C."/>
            <person name="Habgood R."/>
            <person name="Hainaut M."/>
            <person name="Harispe M.L."/>
            <person name="Henrissat B."/>
            <person name="Hilden K.S."/>
            <person name="Hope R."/>
            <person name="Hossain A."/>
            <person name="Karabika E."/>
            <person name="Karaffa L."/>
            <person name="Karanyi Z."/>
            <person name="Krasevec N."/>
            <person name="Kuo A."/>
            <person name="Kusch H."/>
            <person name="LaButti K."/>
            <person name="Lagendijk E.L."/>
            <person name="Lapidus A."/>
            <person name="Levasseur A."/>
            <person name="Lindquist E."/>
            <person name="Lipzen A."/>
            <person name="Logrieco A.F."/>
            <person name="MacCabe A."/>
            <person name="Maekelae M.R."/>
            <person name="Malavazi I."/>
            <person name="Melin P."/>
            <person name="Meyer V."/>
            <person name="Mielnichuk N."/>
            <person name="Miskei M."/>
            <person name="Molnar A.P."/>
            <person name="Mule G."/>
            <person name="Ngan C.Y."/>
            <person name="Orejas M."/>
            <person name="Orosz E."/>
            <person name="Ouedraogo J.P."/>
            <person name="Overkamp K.M."/>
            <person name="Park H.-S."/>
            <person name="Perrone G."/>
            <person name="Piumi F."/>
            <person name="Punt P.J."/>
            <person name="Ram A.F."/>
            <person name="Ramon A."/>
            <person name="Rauscher S."/>
            <person name="Record E."/>
            <person name="Riano-Pachon D.M."/>
            <person name="Robert V."/>
            <person name="Roehrig J."/>
            <person name="Ruller R."/>
            <person name="Salamov A."/>
            <person name="Salih N.S."/>
            <person name="Samson R.A."/>
            <person name="Sandor E."/>
            <person name="Sanguinetti M."/>
            <person name="Schuetze T."/>
            <person name="Sepcic K."/>
            <person name="Shelest E."/>
            <person name="Sherlock G."/>
            <person name="Sophianopoulou V."/>
            <person name="Squina F.M."/>
            <person name="Sun H."/>
            <person name="Susca A."/>
            <person name="Todd R.B."/>
            <person name="Tsang A."/>
            <person name="Unkles S.E."/>
            <person name="van de Wiele N."/>
            <person name="van Rossen-Uffink D."/>
            <person name="Oliveira J.V."/>
            <person name="Vesth T.C."/>
            <person name="Visser J."/>
            <person name="Yu J.-H."/>
            <person name="Zhou M."/>
            <person name="Andersen M.R."/>
            <person name="Archer D.B."/>
            <person name="Baker S.E."/>
            <person name="Benoit I."/>
            <person name="Brakhage A.A."/>
            <person name="Braus G.H."/>
            <person name="Fischer R."/>
            <person name="Frisvad J.C."/>
            <person name="Goldman G.H."/>
            <person name="Houbraken J."/>
            <person name="Oakley B."/>
            <person name="Pocsi I."/>
            <person name="Scazzocchio C."/>
            <person name="Seiboth B."/>
            <person name="vanKuyk P.A."/>
            <person name="Wortman J."/>
            <person name="Dyer P.S."/>
            <person name="Grigoriev I.V."/>
        </authorList>
    </citation>
    <scope>NUCLEOTIDE SEQUENCE [LARGE SCALE GENOMIC DNA]</scope>
    <source>
        <strain evidence="2">CBS 583.65</strain>
    </source>
</reference>
<proteinExistence type="predicted"/>
<name>A0A1L9PI61_ASPVE</name>
<dbReference type="InterPro" id="IPR026749">
    <property type="entry name" value="Tmem135"/>
</dbReference>
<keyword evidence="2" id="KW-1185">Reference proteome</keyword>
<accession>A0A1L9PI61</accession>
<evidence type="ECO:0000313" key="2">
    <source>
        <dbReference type="Proteomes" id="UP000184073"/>
    </source>
</evidence>
<sequence>MAPTLQPDHGVHPVVRNALRVSLSAKEYKALHDYAQRSRSLQNKLPTPARFEAITRSKNKYNETAVRASLRVFLASGALMKLVDFVISRIQKNSAQQKPRTSLLRSPNFRLSLAMSLMVLLHRLLHRFFVKLRINLRNDEAKPFRERNPRISKALTSRYAPAVGASLAGLSLGICTQNQLRMTVAIYAATRGLEAVYNVMDEKGWFENRPWWFGSWLLMPASLAQLFHAFVFDREATPKWFGSVIMKYSPSYIHDRPDTLPDQFPWPEKDEIVDSIASIASLRWPAFVSPILRPSVPNVLPSGLKSISPITGPAHPSIPNLSCALLHPGSPSCGTAFAHHLLLSVSALARLFAMVALARSALNLKAWLTQPISTVNGLSKQVLTQTAVLSTAIGSAWGSVCMWNAILPRTVLPTQRFYLSGALAGVPFAFLGNNSRSVFLYFFRAAVDSAWKAGVKRGLWKGWRGGDAWLFVVAWAVLGSALEGRPGTVQGRGVRKLLAWMKGEGFTDPIEKRRRRA</sequence>
<dbReference type="PANTHER" id="PTHR12459">
    <property type="entry name" value="TRANSMEMBRANE PROTEIN 135-RELATED"/>
    <property type="match status" value="1"/>
</dbReference>
<organism evidence="1 2">
    <name type="scientific">Aspergillus versicolor CBS 583.65</name>
    <dbReference type="NCBI Taxonomy" id="1036611"/>
    <lineage>
        <taxon>Eukaryota</taxon>
        <taxon>Fungi</taxon>
        <taxon>Dikarya</taxon>
        <taxon>Ascomycota</taxon>
        <taxon>Pezizomycotina</taxon>
        <taxon>Eurotiomycetes</taxon>
        <taxon>Eurotiomycetidae</taxon>
        <taxon>Eurotiales</taxon>
        <taxon>Aspergillaceae</taxon>
        <taxon>Aspergillus</taxon>
        <taxon>Aspergillus subgen. Nidulantes</taxon>
    </lineage>
</organism>
<evidence type="ECO:0008006" key="3">
    <source>
        <dbReference type="Google" id="ProtNLM"/>
    </source>
</evidence>
<dbReference type="RefSeq" id="XP_040666989.1">
    <property type="nucleotide sequence ID" value="XM_040810061.1"/>
</dbReference>
<dbReference type="AlphaFoldDB" id="A0A1L9PI61"/>
<dbReference type="VEuPathDB" id="FungiDB:ASPVEDRAFT_27901"/>
<dbReference type="EMBL" id="KV878128">
    <property type="protein sequence ID" value="OJJ01227.1"/>
    <property type="molecule type" value="Genomic_DNA"/>
</dbReference>
<dbReference type="OrthoDB" id="291792at2759"/>
<gene>
    <name evidence="1" type="ORF">ASPVEDRAFT_27901</name>
</gene>
<dbReference type="STRING" id="1036611.A0A1L9PI61"/>
<dbReference type="GeneID" id="63725572"/>